<comment type="caution">
    <text evidence="4">The sequence shown here is derived from an EMBL/GenBank/DDBJ whole genome shotgun (WGS) entry which is preliminary data.</text>
</comment>
<gene>
    <name evidence="4" type="ORF">MC378_10395</name>
</gene>
<dbReference type="InterPro" id="IPR023562">
    <property type="entry name" value="ClpP/TepA"/>
</dbReference>
<protein>
    <submittedName>
        <fullName evidence="4">ATP-dependent Clp protease proteolytic subunit</fullName>
    </submittedName>
</protein>
<dbReference type="SUPFAM" id="SSF52096">
    <property type="entry name" value="ClpP/crotonase"/>
    <property type="match status" value="1"/>
</dbReference>
<organism evidence="4 5">
    <name type="scientific">Polaribacter marinus</name>
    <dbReference type="NCBI Taxonomy" id="2916838"/>
    <lineage>
        <taxon>Bacteria</taxon>
        <taxon>Pseudomonadati</taxon>
        <taxon>Bacteroidota</taxon>
        <taxon>Flavobacteriia</taxon>
        <taxon>Flavobacteriales</taxon>
        <taxon>Flavobacteriaceae</taxon>
    </lineage>
</organism>
<evidence type="ECO:0000313" key="4">
    <source>
        <dbReference type="EMBL" id="MCI2229577.1"/>
    </source>
</evidence>
<dbReference type="GO" id="GO:0004176">
    <property type="term" value="F:ATP-dependent peptidase activity"/>
    <property type="evidence" value="ECO:0007669"/>
    <property type="project" value="TreeGrafter"/>
</dbReference>
<dbReference type="PANTHER" id="PTHR10381">
    <property type="entry name" value="ATP-DEPENDENT CLP PROTEASE PROTEOLYTIC SUBUNIT"/>
    <property type="match status" value="1"/>
</dbReference>
<dbReference type="PANTHER" id="PTHR10381:SF70">
    <property type="entry name" value="ATP-DEPENDENT CLP PROTEASE PROTEOLYTIC SUBUNIT"/>
    <property type="match status" value="1"/>
</dbReference>
<proteinExistence type="predicted"/>
<dbReference type="Pfam" id="PF00574">
    <property type="entry name" value="CLP_protease"/>
    <property type="match status" value="1"/>
</dbReference>
<dbReference type="Proteomes" id="UP001139369">
    <property type="component" value="Unassembled WGS sequence"/>
</dbReference>
<dbReference type="Gene3D" id="3.90.226.10">
    <property type="entry name" value="2-enoyl-CoA Hydratase, Chain A, domain 1"/>
    <property type="match status" value="1"/>
</dbReference>
<keyword evidence="2" id="KW-0378">Hydrolase</keyword>
<keyword evidence="1 4" id="KW-0645">Protease</keyword>
<dbReference type="RefSeq" id="WP_242178703.1">
    <property type="nucleotide sequence ID" value="NZ_JAKQYM010000007.1"/>
</dbReference>
<keyword evidence="3" id="KW-0720">Serine protease</keyword>
<sequence>MKTIKAFGFYAAFSTIEALEVLAETYPLKLSIEAKGDTANISIVGAIYNFHNNSQWFRSEVEKVKKDGARNVHLYLNTPGGDVFEANEIGNIIESFDGEVTGEGGALVASAGTYIASKCKTFEMPSNGKYMYHKPFGRIEGNEDEVASKLELLKSLTSDYRKNYADKTIHSETQIEKNWVKGDVWLSAEQAKKEGFITSVKKKVTLSAEDATLIAACGAPNIPKIKNTKTEIKRMELSVLAVELGLPATATEAQVTAKLKQVTADAAKVQGLVQAKADQEKAEKAAKVKALLDGAEKDKKITAEQRPQWEVIANGNLEAATTAIGALKSITAISGELNPGATAAATAEQANWTYADYLEKNPAAFDKLPEAKQTALVDAYYQEN</sequence>
<reference evidence="4" key="1">
    <citation type="submission" date="2022-02" db="EMBL/GenBank/DDBJ databases">
        <title>Polaribacter sp. MSW13, isolated from seawater.</title>
        <authorList>
            <person name="Kristyanto S."/>
            <person name="Jung J."/>
            <person name="Jeon C.O."/>
        </authorList>
    </citation>
    <scope>NUCLEOTIDE SEQUENCE</scope>
    <source>
        <strain evidence="4">MSW13</strain>
    </source>
</reference>
<evidence type="ECO:0000313" key="5">
    <source>
        <dbReference type="Proteomes" id="UP001139369"/>
    </source>
</evidence>
<dbReference type="InterPro" id="IPR029045">
    <property type="entry name" value="ClpP/crotonase-like_dom_sf"/>
</dbReference>
<dbReference type="GO" id="GO:0004252">
    <property type="term" value="F:serine-type endopeptidase activity"/>
    <property type="evidence" value="ECO:0007669"/>
    <property type="project" value="TreeGrafter"/>
</dbReference>
<name>A0A9X1VNR6_9FLAO</name>
<keyword evidence="5" id="KW-1185">Reference proteome</keyword>
<evidence type="ECO:0000256" key="3">
    <source>
        <dbReference type="ARBA" id="ARBA00022825"/>
    </source>
</evidence>
<dbReference type="GO" id="GO:0009368">
    <property type="term" value="C:endopeptidase Clp complex"/>
    <property type="evidence" value="ECO:0007669"/>
    <property type="project" value="TreeGrafter"/>
</dbReference>
<evidence type="ECO:0000256" key="1">
    <source>
        <dbReference type="ARBA" id="ARBA00022670"/>
    </source>
</evidence>
<dbReference type="AlphaFoldDB" id="A0A9X1VNR6"/>
<dbReference type="EMBL" id="JAKQYM010000007">
    <property type="protein sequence ID" value="MCI2229577.1"/>
    <property type="molecule type" value="Genomic_DNA"/>
</dbReference>
<evidence type="ECO:0000256" key="2">
    <source>
        <dbReference type="ARBA" id="ARBA00022801"/>
    </source>
</evidence>
<dbReference type="GO" id="GO:0051117">
    <property type="term" value="F:ATPase binding"/>
    <property type="evidence" value="ECO:0007669"/>
    <property type="project" value="TreeGrafter"/>
</dbReference>
<dbReference type="GO" id="GO:0006515">
    <property type="term" value="P:protein quality control for misfolded or incompletely synthesized proteins"/>
    <property type="evidence" value="ECO:0007669"/>
    <property type="project" value="TreeGrafter"/>
</dbReference>
<dbReference type="CDD" id="cd07016">
    <property type="entry name" value="S14_ClpP_1"/>
    <property type="match status" value="1"/>
</dbReference>
<accession>A0A9X1VNR6</accession>